<dbReference type="AlphaFoldDB" id="A0AAE1MMS2"/>
<reference evidence="1" key="1">
    <citation type="submission" date="2023-10" db="EMBL/GenBank/DDBJ databases">
        <title>Chromosome-level genome of the transformable northern wattle, Acacia crassicarpa.</title>
        <authorList>
            <person name="Massaro I."/>
            <person name="Sinha N.R."/>
            <person name="Poethig S."/>
            <person name="Leichty A.R."/>
        </authorList>
    </citation>
    <scope>NUCLEOTIDE SEQUENCE</scope>
    <source>
        <strain evidence="1">Acra3RX</strain>
        <tissue evidence="1">Leaf</tissue>
    </source>
</reference>
<keyword evidence="2" id="KW-1185">Reference proteome</keyword>
<dbReference type="Pfam" id="PF07145">
    <property type="entry name" value="PAM2"/>
    <property type="match status" value="1"/>
</dbReference>
<protein>
    <recommendedName>
        <fullName evidence="3">Ataxin-2 C-terminal domain-containing protein</fullName>
    </recommendedName>
</protein>
<evidence type="ECO:0000313" key="2">
    <source>
        <dbReference type="Proteomes" id="UP001293593"/>
    </source>
</evidence>
<organism evidence="1 2">
    <name type="scientific">Acacia crassicarpa</name>
    <name type="common">northern wattle</name>
    <dbReference type="NCBI Taxonomy" id="499986"/>
    <lineage>
        <taxon>Eukaryota</taxon>
        <taxon>Viridiplantae</taxon>
        <taxon>Streptophyta</taxon>
        <taxon>Embryophyta</taxon>
        <taxon>Tracheophyta</taxon>
        <taxon>Spermatophyta</taxon>
        <taxon>Magnoliopsida</taxon>
        <taxon>eudicotyledons</taxon>
        <taxon>Gunneridae</taxon>
        <taxon>Pentapetalae</taxon>
        <taxon>rosids</taxon>
        <taxon>fabids</taxon>
        <taxon>Fabales</taxon>
        <taxon>Fabaceae</taxon>
        <taxon>Caesalpinioideae</taxon>
        <taxon>mimosoid clade</taxon>
        <taxon>Acacieae</taxon>
        <taxon>Acacia</taxon>
    </lineage>
</organism>
<dbReference type="InterPro" id="IPR009818">
    <property type="entry name" value="PAM2_motif"/>
</dbReference>
<name>A0AAE1MMS2_9FABA</name>
<sequence length="140" mass="16270">MAVVFSSPPTTTTSSSLNPNAPLFVPMSFRTVEDFSDQWWHLVHSSPCFRHYWLRECFQDPQALHDDFLDDQLLFQLYSQNALEEEEEEEAGKYHRALVTMGAFKWRRDSGLAEPPRYAPKAPKIAKARMISPRTIQQPR</sequence>
<gene>
    <name evidence="1" type="ORF">QN277_017079</name>
</gene>
<dbReference type="EMBL" id="JAWXYG010000004">
    <property type="protein sequence ID" value="KAK4273742.1"/>
    <property type="molecule type" value="Genomic_DNA"/>
</dbReference>
<accession>A0AAE1MMS2</accession>
<dbReference type="PANTHER" id="PTHR33790:SF1">
    <property type="entry name" value="PROTEIN EARLY RESPONSIVE TO DEHYDRATION 15"/>
    <property type="match status" value="1"/>
</dbReference>
<dbReference type="InterPro" id="IPR040414">
    <property type="entry name" value="CID1/CID2"/>
</dbReference>
<evidence type="ECO:0000313" key="1">
    <source>
        <dbReference type="EMBL" id="KAK4273742.1"/>
    </source>
</evidence>
<evidence type="ECO:0008006" key="3">
    <source>
        <dbReference type="Google" id="ProtNLM"/>
    </source>
</evidence>
<dbReference type="Proteomes" id="UP001293593">
    <property type="component" value="Unassembled WGS sequence"/>
</dbReference>
<comment type="caution">
    <text evidence="1">The sequence shown here is derived from an EMBL/GenBank/DDBJ whole genome shotgun (WGS) entry which is preliminary data.</text>
</comment>
<proteinExistence type="predicted"/>
<dbReference type="PANTHER" id="PTHR33790">
    <property type="entry name" value="OS05G0344200 PROTEIN"/>
    <property type="match status" value="1"/>
</dbReference>